<dbReference type="EMBL" id="CP127225">
    <property type="protein sequence ID" value="WIX05820.1"/>
    <property type="molecule type" value="Genomic_DNA"/>
</dbReference>
<evidence type="ECO:0000313" key="2">
    <source>
        <dbReference type="Proteomes" id="UP001228059"/>
    </source>
</evidence>
<dbReference type="InterPro" id="IPR025409">
    <property type="entry name" value="DUF4303"/>
</dbReference>
<proteinExistence type="predicted"/>
<dbReference type="RefSeq" id="WP_053502720.1">
    <property type="nucleotide sequence ID" value="NZ_CP127225.1"/>
</dbReference>
<gene>
    <name evidence="1" type="ORF">QN060_16835</name>
</gene>
<accession>A0AAJ6KN51</accession>
<sequence length="182" mass="21038">MVDDYLVDQIYKCARSAFLGLFNEKKDESFYYCVLVTTEEGHPPFISAWSEQVLQREKDKGVEAADYFDFVRWSYADSPYVDYSGEDFFELQSIFNARPAIDQVSKDAWLVELDVRLSSMEKVMAKLDAEGFFELNQPRRNVLINVELTPPSYSNTERALRLNSADNEALIAWLDEAAEKQE</sequence>
<protein>
    <submittedName>
        <fullName evidence="1">DUF4303 domain-containing protein</fullName>
    </submittedName>
</protein>
<dbReference type="AlphaFoldDB" id="A0AAJ6KN51"/>
<dbReference type="Pfam" id="PF14136">
    <property type="entry name" value="DUF4303"/>
    <property type="match status" value="1"/>
</dbReference>
<reference evidence="1 2" key="1">
    <citation type="submission" date="2023-05" db="EMBL/GenBank/DDBJ databases">
        <title>Complete Genome Resource of Xanthomonas oryzae pv. leersiae Strain YNJC Isolated From Plateau Japonica Rice in Southwest China.</title>
        <authorList>
            <person name="Aa X."/>
            <person name="Mei L."/>
            <person name="Liu P."/>
            <person name="Yang Y."/>
            <person name="Tang C."/>
            <person name="Zhang F."/>
            <person name="Dong C."/>
            <person name="Wang B."/>
            <person name="Chen X."/>
            <person name="Dai L."/>
        </authorList>
    </citation>
    <scope>NUCLEOTIDE SEQUENCE [LARGE SCALE GENOMIC DNA]</scope>
    <source>
        <strain evidence="1 2">YNJC</strain>
    </source>
</reference>
<evidence type="ECO:0000313" key="1">
    <source>
        <dbReference type="EMBL" id="WIX05820.1"/>
    </source>
</evidence>
<organism evidence="1 2">
    <name type="scientific">Xanthomonas oryzae pv. leersiae</name>
    <dbReference type="NCBI Taxonomy" id="3112258"/>
    <lineage>
        <taxon>Bacteria</taxon>
        <taxon>Pseudomonadati</taxon>
        <taxon>Pseudomonadota</taxon>
        <taxon>Gammaproteobacteria</taxon>
        <taxon>Lysobacterales</taxon>
        <taxon>Lysobacteraceae</taxon>
        <taxon>Xanthomonas</taxon>
    </lineage>
</organism>
<name>A0AAJ6KN51_9XANT</name>
<dbReference type="Proteomes" id="UP001228059">
    <property type="component" value="Chromosome"/>
</dbReference>